<evidence type="ECO:0000259" key="1">
    <source>
        <dbReference type="Pfam" id="PF00753"/>
    </source>
</evidence>
<dbReference type="PANTHER" id="PTHR30619">
    <property type="entry name" value="DNA INTERNALIZATION/COMPETENCE PROTEIN COMEC/REC2"/>
    <property type="match status" value="1"/>
</dbReference>
<accession>A0A3B0ZXU7</accession>
<feature type="domain" description="Metallo-beta-lactamase" evidence="1">
    <location>
        <begin position="31"/>
        <end position="265"/>
    </location>
</feature>
<name>A0A3B0ZXU7_9ZZZZ</name>
<dbReference type="Gene3D" id="3.60.15.10">
    <property type="entry name" value="Ribonuclease Z/Hydroxyacylglutathione hydrolase-like"/>
    <property type="match status" value="1"/>
</dbReference>
<dbReference type="InterPro" id="IPR052159">
    <property type="entry name" value="Competence_DNA_uptake"/>
</dbReference>
<reference evidence="2" key="1">
    <citation type="submission" date="2018-06" db="EMBL/GenBank/DDBJ databases">
        <authorList>
            <person name="Zhirakovskaya E."/>
        </authorList>
    </citation>
    <scope>NUCLEOTIDE SEQUENCE</scope>
</reference>
<evidence type="ECO:0000313" key="2">
    <source>
        <dbReference type="EMBL" id="VAW90759.1"/>
    </source>
</evidence>
<protein>
    <recommendedName>
        <fullName evidence="1">Metallo-beta-lactamase domain-containing protein</fullName>
    </recommendedName>
</protein>
<dbReference type="Pfam" id="PF00753">
    <property type="entry name" value="Lactamase_B"/>
    <property type="match status" value="1"/>
</dbReference>
<dbReference type="InterPro" id="IPR001279">
    <property type="entry name" value="Metallo-B-lactamas"/>
</dbReference>
<dbReference type="AlphaFoldDB" id="A0A3B0ZXU7"/>
<organism evidence="2">
    <name type="scientific">hydrothermal vent metagenome</name>
    <dbReference type="NCBI Taxonomy" id="652676"/>
    <lineage>
        <taxon>unclassified sequences</taxon>
        <taxon>metagenomes</taxon>
        <taxon>ecological metagenomes</taxon>
    </lineage>
</organism>
<dbReference type="PANTHER" id="PTHR30619:SF1">
    <property type="entry name" value="RECOMBINATION PROTEIN 2"/>
    <property type="match status" value="1"/>
</dbReference>
<dbReference type="EMBL" id="UOFS01000001">
    <property type="protein sequence ID" value="VAW90759.1"/>
    <property type="molecule type" value="Genomic_DNA"/>
</dbReference>
<dbReference type="InterPro" id="IPR036866">
    <property type="entry name" value="RibonucZ/Hydroxyglut_hydro"/>
</dbReference>
<gene>
    <name evidence="2" type="ORF">MNBD_GAMMA22-1764</name>
</gene>
<dbReference type="SUPFAM" id="SSF56281">
    <property type="entry name" value="Metallo-hydrolase/oxidoreductase"/>
    <property type="match status" value="1"/>
</dbReference>
<sequence>MIKYIKLFFISLLLIQNAIAESHIMYAHFIDVGQGDATLLQFPCGIVLIDAGAQDDGHVTKLTSYLNKFFTKNKKYNNTINTIIITHTHIDHTRALREVVNKFTVNNYIDNGQLEGPGTLNPKWLRKVAKQKKISVNVIIDKNITVLENKMGFSNSAIDPISCDSIDPEIRILSSKLDENPGWPHSSFDNKNNHSIVTRVDFGKSSFLFTGDLQEDAIDTLLEYYNQTDILDIDIYQVGHHGSHNATTKELLEKMSPAIAVISMGKWDYGRDTSKQFSTWSYGHPRINILNKLKNQIKRRRSYTVEVAGAVGAKNFKPYKVSKAVYGTGWFGTVIIRADNKGKFRVTHYK</sequence>
<proteinExistence type="predicted"/>